<dbReference type="PROSITE" id="PS51257">
    <property type="entry name" value="PROKAR_LIPOPROTEIN"/>
    <property type="match status" value="1"/>
</dbReference>
<dbReference type="Pfam" id="PF00756">
    <property type="entry name" value="Esterase"/>
    <property type="match status" value="1"/>
</dbReference>
<dbReference type="PANTHER" id="PTHR43037:SF1">
    <property type="entry name" value="BLL1128 PROTEIN"/>
    <property type="match status" value="1"/>
</dbReference>
<evidence type="ECO:0000313" key="3">
    <source>
        <dbReference type="Proteomes" id="UP000273643"/>
    </source>
</evidence>
<evidence type="ECO:0000313" key="2">
    <source>
        <dbReference type="EMBL" id="ROQ21864.1"/>
    </source>
</evidence>
<dbReference type="AlphaFoldDB" id="A0A3N1NQ08"/>
<protein>
    <submittedName>
        <fullName evidence="2">Prolyl oligopeptidase family protein</fullName>
    </submittedName>
</protein>
<evidence type="ECO:0000256" key="1">
    <source>
        <dbReference type="ARBA" id="ARBA00022729"/>
    </source>
</evidence>
<dbReference type="PANTHER" id="PTHR43037">
    <property type="entry name" value="UNNAMED PRODUCT-RELATED"/>
    <property type="match status" value="1"/>
</dbReference>
<dbReference type="Gene3D" id="3.40.50.1820">
    <property type="entry name" value="alpha/beta hydrolase"/>
    <property type="match status" value="1"/>
</dbReference>
<dbReference type="OrthoDB" id="9764953at2"/>
<accession>A0A3N1NQ08</accession>
<dbReference type="SUPFAM" id="SSF53474">
    <property type="entry name" value="alpha/beta-Hydrolases"/>
    <property type="match status" value="1"/>
</dbReference>
<dbReference type="RefSeq" id="WP_123638781.1">
    <property type="nucleotide sequence ID" value="NZ_RJUK01000001.1"/>
</dbReference>
<sequence length="313" mass="35597">MRLITLSFCFWLLTACSLQPQGQSEGSEPQLGRLDFTSALDGSERQFFVYLPRGYETQAGKDWPVLMFLHGNGERGNGRDELDYVLAHGPLYEAWIQKRDLPFIMIVPQLPMFGMDEHADYLRNRDPSQIPQRLADGVPPRPAYFPTPDPMNGVPAPASMDDIPPTLPNGWDRIEDDLTMMLDRIEANYRVDQQRVYLSGLSYGGFGTWYMASQHPERFAAISPVVGWGHPDLMAPIAEHQLPLWAFAAGRDPVVTIEHFYPGLNELEKLGHPAVRFTNHEDMGHDAWTRVYRSEDLYRWLLGHSRADEPSGE</sequence>
<dbReference type="Proteomes" id="UP000273643">
    <property type="component" value="Unassembled WGS sequence"/>
</dbReference>
<dbReference type="EMBL" id="RJUK01000001">
    <property type="protein sequence ID" value="ROQ21864.1"/>
    <property type="molecule type" value="Genomic_DNA"/>
</dbReference>
<comment type="caution">
    <text evidence="2">The sequence shown here is derived from an EMBL/GenBank/DDBJ whole genome shotgun (WGS) entry which is preliminary data.</text>
</comment>
<dbReference type="InterPro" id="IPR000801">
    <property type="entry name" value="Esterase-like"/>
</dbReference>
<dbReference type="InterPro" id="IPR050955">
    <property type="entry name" value="Plant_Biomass_Hydrol_Est"/>
</dbReference>
<keyword evidence="3" id="KW-1185">Reference proteome</keyword>
<reference evidence="2 3" key="1">
    <citation type="submission" date="2018-11" db="EMBL/GenBank/DDBJ databases">
        <title>Genomic Encyclopedia of Type Strains, Phase IV (KMG-IV): sequencing the most valuable type-strain genomes for metagenomic binning, comparative biology and taxonomic classification.</title>
        <authorList>
            <person name="Goeker M."/>
        </authorList>
    </citation>
    <scope>NUCLEOTIDE SEQUENCE [LARGE SCALE GENOMIC DNA]</scope>
    <source>
        <strain evidence="2 3">DSM 16974</strain>
    </source>
</reference>
<name>A0A3N1NQ08_9GAMM</name>
<organism evidence="2 3">
    <name type="scientific">Marinimicrobium koreense</name>
    <dbReference type="NCBI Taxonomy" id="306545"/>
    <lineage>
        <taxon>Bacteria</taxon>
        <taxon>Pseudomonadati</taxon>
        <taxon>Pseudomonadota</taxon>
        <taxon>Gammaproteobacteria</taxon>
        <taxon>Cellvibrionales</taxon>
        <taxon>Cellvibrionaceae</taxon>
        <taxon>Marinimicrobium</taxon>
    </lineage>
</organism>
<dbReference type="InterPro" id="IPR029058">
    <property type="entry name" value="AB_hydrolase_fold"/>
</dbReference>
<gene>
    <name evidence="2" type="ORF">EDC38_2492</name>
</gene>
<keyword evidence="1" id="KW-0732">Signal</keyword>
<proteinExistence type="predicted"/>